<dbReference type="PANTHER" id="PTHR10704">
    <property type="entry name" value="CARBOHYDRATE SULFOTRANSFERASE"/>
    <property type="match status" value="1"/>
</dbReference>
<keyword evidence="6" id="KW-1133">Transmembrane helix</keyword>
<comment type="catalytic activity">
    <reaction evidence="12">
        <text>chondroitin beta-D-glucuronate + n 3'-phosphoadenylyl sulfate = chondroitin 6'-sulfate + n adenosine 3',5'-bisphosphate + n H(+)</text>
        <dbReference type="Rhea" id="RHEA:11108"/>
        <dbReference type="Rhea" id="RHEA-COMP:9827"/>
        <dbReference type="Rhea" id="RHEA-COMP:9828"/>
        <dbReference type="ChEBI" id="CHEBI:15378"/>
        <dbReference type="ChEBI" id="CHEBI:57652"/>
        <dbReference type="ChEBI" id="CHEBI:58339"/>
        <dbReference type="ChEBI" id="CHEBI:58343"/>
        <dbReference type="ChEBI" id="CHEBI:62065"/>
        <dbReference type="EC" id="2.8.2.17"/>
    </reaction>
    <physiologicalReaction direction="left-to-right" evidence="12">
        <dbReference type="Rhea" id="RHEA:11109"/>
    </physiologicalReaction>
</comment>
<evidence type="ECO:0000256" key="12">
    <source>
        <dbReference type="ARBA" id="ARBA00049862"/>
    </source>
</evidence>
<dbReference type="GO" id="GO:0005975">
    <property type="term" value="P:carbohydrate metabolic process"/>
    <property type="evidence" value="ECO:0007669"/>
    <property type="project" value="InterPro"/>
</dbReference>
<dbReference type="PIRSF" id="PIRSF005883">
    <property type="entry name" value="Carbohydrate_sulfotransferase"/>
    <property type="match status" value="1"/>
</dbReference>
<comment type="catalytic activity">
    <reaction evidence="11">
        <text>3'-phosphoadenylyl sulfate + keratan = adenosine 3',5'-bisphosphate + keratan 6'-sulfate.</text>
        <dbReference type="EC" id="2.8.2.21"/>
    </reaction>
</comment>
<evidence type="ECO:0000256" key="15">
    <source>
        <dbReference type="SAM" id="SignalP"/>
    </source>
</evidence>
<keyword evidence="9" id="KW-0325">Glycoprotein</keyword>
<comment type="subcellular location">
    <subcellularLocation>
        <location evidence="1">Golgi apparatus membrane</location>
        <topology evidence="1">Single-pass type II membrane protein</topology>
    </subcellularLocation>
</comment>
<dbReference type="PANTHER" id="PTHR10704:SF73">
    <property type="entry name" value="SULFOTRANSFERASE"/>
    <property type="match status" value="1"/>
</dbReference>
<organism evidence="17 18">
    <name type="scientific">Fundulus heteroclitus</name>
    <name type="common">Killifish</name>
    <name type="synonym">Mummichog</name>
    <dbReference type="NCBI Taxonomy" id="8078"/>
    <lineage>
        <taxon>Eukaryota</taxon>
        <taxon>Metazoa</taxon>
        <taxon>Chordata</taxon>
        <taxon>Craniata</taxon>
        <taxon>Vertebrata</taxon>
        <taxon>Euteleostomi</taxon>
        <taxon>Actinopterygii</taxon>
        <taxon>Neopterygii</taxon>
        <taxon>Teleostei</taxon>
        <taxon>Neoteleostei</taxon>
        <taxon>Acanthomorphata</taxon>
        <taxon>Ovalentaria</taxon>
        <taxon>Atherinomorphae</taxon>
        <taxon>Cyprinodontiformes</taxon>
        <taxon>Fundulidae</taxon>
        <taxon>Fundulus</taxon>
    </lineage>
</organism>
<evidence type="ECO:0000256" key="5">
    <source>
        <dbReference type="ARBA" id="ARBA00022968"/>
    </source>
</evidence>
<feature type="compositionally biased region" description="Low complexity" evidence="14">
    <location>
        <begin position="36"/>
        <end position="45"/>
    </location>
</feature>
<dbReference type="GO" id="GO:0006790">
    <property type="term" value="P:sulfur compound metabolic process"/>
    <property type="evidence" value="ECO:0007669"/>
    <property type="project" value="TreeGrafter"/>
</dbReference>
<evidence type="ECO:0000256" key="1">
    <source>
        <dbReference type="ARBA" id="ARBA00004323"/>
    </source>
</evidence>
<evidence type="ECO:0000256" key="3">
    <source>
        <dbReference type="ARBA" id="ARBA00022679"/>
    </source>
</evidence>
<keyword evidence="5" id="KW-0735">Signal-anchor</keyword>
<keyword evidence="4" id="KW-0812">Transmembrane</keyword>
<feature type="domain" description="Sulfotransferase" evidence="16">
    <location>
        <begin position="99"/>
        <end position="418"/>
    </location>
</feature>
<dbReference type="GO" id="GO:0000139">
    <property type="term" value="C:Golgi membrane"/>
    <property type="evidence" value="ECO:0007669"/>
    <property type="project" value="UniProtKB-SubCell"/>
</dbReference>
<evidence type="ECO:0000256" key="6">
    <source>
        <dbReference type="ARBA" id="ARBA00022989"/>
    </source>
</evidence>
<evidence type="ECO:0000256" key="13">
    <source>
        <dbReference type="RuleBase" id="RU361155"/>
    </source>
</evidence>
<accession>A0A3Q2Q2Q2</accession>
<evidence type="ECO:0000256" key="7">
    <source>
        <dbReference type="ARBA" id="ARBA00023034"/>
    </source>
</evidence>
<dbReference type="GO" id="GO:0006044">
    <property type="term" value="P:N-acetylglucosamine metabolic process"/>
    <property type="evidence" value="ECO:0007669"/>
    <property type="project" value="TreeGrafter"/>
</dbReference>
<keyword evidence="10" id="KW-0119">Carbohydrate metabolism</keyword>
<keyword evidence="3 13" id="KW-0808">Transferase</keyword>
<keyword evidence="8" id="KW-0472">Membrane</keyword>
<feature type="region of interest" description="Disordered" evidence="14">
    <location>
        <begin position="33"/>
        <end position="53"/>
    </location>
</feature>
<feature type="chain" id="PRO_5018717285" description="Sulfotransferase" evidence="15">
    <location>
        <begin position="23"/>
        <end position="442"/>
    </location>
</feature>
<proteinExistence type="inferred from homology"/>
<evidence type="ECO:0000256" key="10">
    <source>
        <dbReference type="ARBA" id="ARBA00023277"/>
    </source>
</evidence>
<evidence type="ECO:0000313" key="18">
    <source>
        <dbReference type="Proteomes" id="UP000265000"/>
    </source>
</evidence>
<keyword evidence="18" id="KW-1185">Reference proteome</keyword>
<protein>
    <recommendedName>
        <fullName evidence="13">Sulfotransferase</fullName>
        <ecNumber evidence="13">2.8.2.-</ecNumber>
    </recommendedName>
</protein>
<dbReference type="Ensembl" id="ENSFHET00000035075.1">
    <property type="protein sequence ID" value="ENSFHEP00000020142.1"/>
    <property type="gene ID" value="ENSFHEG00000022068.1"/>
</dbReference>
<dbReference type="InterPro" id="IPR000863">
    <property type="entry name" value="Sulfotransferase_dom"/>
</dbReference>
<evidence type="ECO:0000256" key="14">
    <source>
        <dbReference type="SAM" id="MobiDB-lite"/>
    </source>
</evidence>
<dbReference type="GeneTree" id="ENSGT00940000161045"/>
<evidence type="ECO:0000259" key="16">
    <source>
        <dbReference type="Pfam" id="PF00685"/>
    </source>
</evidence>
<dbReference type="FunFam" id="3.40.50.300:FF:000938">
    <property type="entry name" value="Sulfotransferase"/>
    <property type="match status" value="1"/>
</dbReference>
<evidence type="ECO:0000256" key="11">
    <source>
        <dbReference type="ARBA" id="ARBA00036278"/>
    </source>
</evidence>
<reference evidence="17" key="2">
    <citation type="submission" date="2025-09" db="UniProtKB">
        <authorList>
            <consortium name="Ensembl"/>
        </authorList>
    </citation>
    <scope>IDENTIFICATION</scope>
</reference>
<dbReference type="AlphaFoldDB" id="A0A3Q2Q2Q2"/>
<dbReference type="InterPro" id="IPR051135">
    <property type="entry name" value="Gal/GlcNAc/GalNAc_ST"/>
</dbReference>
<reference evidence="17" key="1">
    <citation type="submission" date="2025-08" db="UniProtKB">
        <authorList>
            <consortium name="Ensembl"/>
        </authorList>
    </citation>
    <scope>IDENTIFICATION</scope>
</reference>
<name>A0A3Q2Q2Q2_FUNHE</name>
<evidence type="ECO:0000313" key="17">
    <source>
        <dbReference type="Ensembl" id="ENSFHEP00000020142.1"/>
    </source>
</evidence>
<dbReference type="GO" id="GO:0045130">
    <property type="term" value="F:keratan sulfotransferase activity"/>
    <property type="evidence" value="ECO:0007669"/>
    <property type="project" value="UniProtKB-EC"/>
</dbReference>
<dbReference type="Pfam" id="PF00685">
    <property type="entry name" value="Sulfotransfer_1"/>
    <property type="match status" value="1"/>
</dbReference>
<dbReference type="InterPro" id="IPR016469">
    <property type="entry name" value="Carbohydrate_sulfotransferase"/>
</dbReference>
<dbReference type="Proteomes" id="UP000265000">
    <property type="component" value="Unplaced"/>
</dbReference>
<evidence type="ECO:0000256" key="9">
    <source>
        <dbReference type="ARBA" id="ARBA00023180"/>
    </source>
</evidence>
<comment type="similarity">
    <text evidence="2">Belongs to the sulfotransferase 1 family. Gal/GlcNAc/GalNAc subfamily.</text>
</comment>
<dbReference type="EC" id="2.8.2.-" evidence="13"/>
<dbReference type="SUPFAM" id="SSF52540">
    <property type="entry name" value="P-loop containing nucleoside triphosphate hydrolases"/>
    <property type="match status" value="1"/>
</dbReference>
<dbReference type="Gene3D" id="3.40.50.300">
    <property type="entry name" value="P-loop containing nucleotide triphosphate hydrolases"/>
    <property type="match status" value="1"/>
</dbReference>
<evidence type="ECO:0000256" key="2">
    <source>
        <dbReference type="ARBA" id="ARBA00005530"/>
    </source>
</evidence>
<dbReference type="STRING" id="8078.ENSFHEP00000020142"/>
<keyword evidence="7" id="KW-0333">Golgi apparatus</keyword>
<evidence type="ECO:0000256" key="4">
    <source>
        <dbReference type="ARBA" id="ARBA00022692"/>
    </source>
</evidence>
<dbReference type="GO" id="GO:0001517">
    <property type="term" value="F:N-acetylglucosamine 6-O-sulfotransferase activity"/>
    <property type="evidence" value="ECO:0007669"/>
    <property type="project" value="TreeGrafter"/>
</dbReference>
<evidence type="ECO:0000256" key="8">
    <source>
        <dbReference type="ARBA" id="ARBA00023136"/>
    </source>
</evidence>
<sequence>MRTKYAVVFICVVALVIIEKESNILSRVSDKLIPRQTPQQTPQTPESDNNTGPKGSAAVLNVLLAKQPATKNNLTNFFEKKEVDETDSIKAQRNSSGRKHVLLMASTRTGSSFVGEFFNQHGETMFYLFEPLWHVERVMATAAEVNNGTILPGVYRDILQALFLCDFSPLEMFISPPPKNHVTPDLFRRESSLSLCEDPVCTTVLKDVFERYHCKIRQCGPLNLTLASESCLTKQHHAIKTVRVRQLDTLQPLVEDLRLDVTVIQLVRDPRAILASRMVAFSSKYRTWKAWAQDGQVPEDDEEVKRLKGNCDQVRISAELGLSKPHWLKGRYMLVRYEDIARYPMQKAEEMYKFTGIPFSSQARDWILRNTQTTEEASGIYSTQKNSSEQAEKWRIGIPFTLVQVVQKVCAPTMKLFGYKFVDDEKALTNKSISLLEDKQFP</sequence>
<feature type="signal peptide" evidence="15">
    <location>
        <begin position="1"/>
        <end position="22"/>
    </location>
</feature>
<dbReference type="InterPro" id="IPR027417">
    <property type="entry name" value="P-loop_NTPase"/>
</dbReference>
<keyword evidence="15" id="KW-0732">Signal</keyword>
<dbReference type="GO" id="GO:0008459">
    <property type="term" value="F:chondroitin 6-sulfotransferase activity"/>
    <property type="evidence" value="ECO:0007669"/>
    <property type="project" value="UniProtKB-EC"/>
</dbReference>